<dbReference type="InterPro" id="IPR013154">
    <property type="entry name" value="ADH-like_N"/>
</dbReference>
<gene>
    <name evidence="4" type="ORF">OLMES_4914</name>
</gene>
<dbReference type="GO" id="GO:0016651">
    <property type="term" value="F:oxidoreductase activity, acting on NAD(P)H"/>
    <property type="evidence" value="ECO:0007669"/>
    <property type="project" value="TreeGrafter"/>
</dbReference>
<organism evidence="4 5">
    <name type="scientific">Oleiphilus messinensis</name>
    <dbReference type="NCBI Taxonomy" id="141451"/>
    <lineage>
        <taxon>Bacteria</taxon>
        <taxon>Pseudomonadati</taxon>
        <taxon>Pseudomonadota</taxon>
        <taxon>Gammaproteobacteria</taxon>
        <taxon>Oceanospirillales</taxon>
        <taxon>Oleiphilaceae</taxon>
        <taxon>Oleiphilus</taxon>
    </lineage>
</organism>
<dbReference type="Gene3D" id="3.90.180.10">
    <property type="entry name" value="Medium-chain alcohol dehydrogenases, catalytic domain"/>
    <property type="match status" value="1"/>
</dbReference>
<keyword evidence="1" id="KW-0521">NADP</keyword>
<name>A0A1Y0IEG2_9GAMM</name>
<dbReference type="InterPro" id="IPR011032">
    <property type="entry name" value="GroES-like_sf"/>
</dbReference>
<reference evidence="4 5" key="1">
    <citation type="submission" date="2017-05" db="EMBL/GenBank/DDBJ databases">
        <title>Genomic insights into alkan degradation activity of Oleiphilus messinensis.</title>
        <authorList>
            <person name="Kozyavkin S.A."/>
            <person name="Slesarev A.I."/>
            <person name="Golyshin P.N."/>
            <person name="Korzhenkov A."/>
            <person name="Golyshina O.N."/>
            <person name="Toshchakov S.V."/>
        </authorList>
    </citation>
    <scope>NUCLEOTIDE SEQUENCE [LARGE SCALE GENOMIC DNA]</scope>
    <source>
        <strain evidence="4 5">ME102</strain>
    </source>
</reference>
<dbReference type="EMBL" id="CP021425">
    <property type="protein sequence ID" value="ARU58902.1"/>
    <property type="molecule type" value="Genomic_DNA"/>
</dbReference>
<dbReference type="InterPro" id="IPR013149">
    <property type="entry name" value="ADH-like_C"/>
</dbReference>
<dbReference type="AlphaFoldDB" id="A0A1Y0IEG2"/>
<dbReference type="PANTHER" id="PTHR48106:SF18">
    <property type="entry name" value="QUINONE OXIDOREDUCTASE PIG3"/>
    <property type="match status" value="1"/>
</dbReference>
<dbReference type="SUPFAM" id="SSF51735">
    <property type="entry name" value="NAD(P)-binding Rossmann-fold domains"/>
    <property type="match status" value="1"/>
</dbReference>
<accession>A0A1Y0IEG2</accession>
<dbReference type="PANTHER" id="PTHR48106">
    <property type="entry name" value="QUINONE OXIDOREDUCTASE PIG3-RELATED"/>
    <property type="match status" value="1"/>
</dbReference>
<dbReference type="KEGG" id="ome:OLMES_4914"/>
<evidence type="ECO:0000313" key="5">
    <source>
        <dbReference type="Proteomes" id="UP000196027"/>
    </source>
</evidence>
<keyword evidence="2" id="KW-0560">Oxidoreductase</keyword>
<dbReference type="Pfam" id="PF00107">
    <property type="entry name" value="ADH_zinc_N"/>
    <property type="match status" value="1"/>
</dbReference>
<evidence type="ECO:0000313" key="4">
    <source>
        <dbReference type="EMBL" id="ARU58902.1"/>
    </source>
</evidence>
<dbReference type="SMART" id="SM00829">
    <property type="entry name" value="PKS_ER"/>
    <property type="match status" value="1"/>
</dbReference>
<evidence type="ECO:0000256" key="2">
    <source>
        <dbReference type="ARBA" id="ARBA00023002"/>
    </source>
</evidence>
<dbReference type="Pfam" id="PF08240">
    <property type="entry name" value="ADH_N"/>
    <property type="match status" value="1"/>
</dbReference>
<proteinExistence type="predicted"/>
<dbReference type="InterPro" id="IPR020843">
    <property type="entry name" value="ER"/>
</dbReference>
<feature type="domain" description="Enoyl reductase (ER)" evidence="3">
    <location>
        <begin position="10"/>
        <end position="323"/>
    </location>
</feature>
<dbReference type="GO" id="GO:0070402">
    <property type="term" value="F:NADPH binding"/>
    <property type="evidence" value="ECO:0007669"/>
    <property type="project" value="TreeGrafter"/>
</dbReference>
<sequence>MKACCISQFGSPEVLTIRELDKPSPSADQVLIRIKAFGLNRAETYMRKGQWGEVALVSGIECVGIIEQDPQNILKQGQKVVALMGGLGRTINGSYAEYTVVPRLNVIPVDTNLSWPELAAIPETYCTAWYCLHQNLKITEGRTLFIRGGTSALGLAAINIAKNIEGVKVLASTRNSGKEKFLHQQGVNQVYIEEENLSERIRESFPEGLDAVLDLVGNSTLIDSLKIANKGGHVCNAGFLGGQAPLSFNPLIDLPSGVNLNFFASFMFGTVDFPLSDIPFAEILLNVSSGKYKAEPSHVFGFHQLPDAHRQLESNLSNGKLVVEL</sequence>
<dbReference type="OrthoDB" id="4190732at2"/>
<keyword evidence="5" id="KW-1185">Reference proteome</keyword>
<protein>
    <submittedName>
        <fullName evidence="4">Alcohol dehydrogenase</fullName>
    </submittedName>
</protein>
<dbReference type="Proteomes" id="UP000196027">
    <property type="component" value="Chromosome"/>
</dbReference>
<dbReference type="InterPro" id="IPR036291">
    <property type="entry name" value="NAD(P)-bd_dom_sf"/>
</dbReference>
<dbReference type="Gene3D" id="3.40.50.720">
    <property type="entry name" value="NAD(P)-binding Rossmann-like Domain"/>
    <property type="match status" value="1"/>
</dbReference>
<dbReference type="SUPFAM" id="SSF50129">
    <property type="entry name" value="GroES-like"/>
    <property type="match status" value="1"/>
</dbReference>
<evidence type="ECO:0000259" key="3">
    <source>
        <dbReference type="SMART" id="SM00829"/>
    </source>
</evidence>
<evidence type="ECO:0000256" key="1">
    <source>
        <dbReference type="ARBA" id="ARBA00022857"/>
    </source>
</evidence>